<evidence type="ECO:0000313" key="2">
    <source>
        <dbReference type="Proteomes" id="UP000637002"/>
    </source>
</evidence>
<dbReference type="Proteomes" id="UP000637002">
    <property type="component" value="Unassembled WGS sequence"/>
</dbReference>
<dbReference type="EMBL" id="BMGG01000016">
    <property type="protein sequence ID" value="GGC94170.1"/>
    <property type="molecule type" value="Genomic_DNA"/>
</dbReference>
<name>A0A916XPU9_9HYPH</name>
<organism evidence="1 2">
    <name type="scientific">Chelatococcus reniformis</name>
    <dbReference type="NCBI Taxonomy" id="1494448"/>
    <lineage>
        <taxon>Bacteria</taxon>
        <taxon>Pseudomonadati</taxon>
        <taxon>Pseudomonadota</taxon>
        <taxon>Alphaproteobacteria</taxon>
        <taxon>Hyphomicrobiales</taxon>
        <taxon>Chelatococcaceae</taxon>
        <taxon>Chelatococcus</taxon>
    </lineage>
</organism>
<dbReference type="AlphaFoldDB" id="A0A916XPU9"/>
<accession>A0A916XPU9</accession>
<comment type="caution">
    <text evidence="1">The sequence shown here is derived from an EMBL/GenBank/DDBJ whole genome shotgun (WGS) entry which is preliminary data.</text>
</comment>
<dbReference type="RefSeq" id="WP_188612865.1">
    <property type="nucleotide sequence ID" value="NZ_BMGG01000016.1"/>
</dbReference>
<sequence length="61" mass="6830">MGWFSRNRRAAWPDYSVVTSREEAVRLAETNELVPMLLLPEMFGGDTNPANVVFVPPLPPS</sequence>
<reference evidence="1" key="1">
    <citation type="journal article" date="2014" name="Int. J. Syst. Evol. Microbiol.">
        <title>Complete genome sequence of Corynebacterium casei LMG S-19264T (=DSM 44701T), isolated from a smear-ripened cheese.</title>
        <authorList>
            <consortium name="US DOE Joint Genome Institute (JGI-PGF)"/>
            <person name="Walter F."/>
            <person name="Albersmeier A."/>
            <person name="Kalinowski J."/>
            <person name="Ruckert C."/>
        </authorList>
    </citation>
    <scope>NUCLEOTIDE SEQUENCE</scope>
    <source>
        <strain evidence="1">CGMCC 1.12919</strain>
    </source>
</reference>
<proteinExistence type="predicted"/>
<protein>
    <submittedName>
        <fullName evidence="1">Uncharacterized protein</fullName>
    </submittedName>
</protein>
<keyword evidence="2" id="KW-1185">Reference proteome</keyword>
<evidence type="ECO:0000313" key="1">
    <source>
        <dbReference type="EMBL" id="GGC94170.1"/>
    </source>
</evidence>
<reference evidence="1" key="2">
    <citation type="submission" date="2020-09" db="EMBL/GenBank/DDBJ databases">
        <authorList>
            <person name="Sun Q."/>
            <person name="Zhou Y."/>
        </authorList>
    </citation>
    <scope>NUCLEOTIDE SEQUENCE</scope>
    <source>
        <strain evidence="1">CGMCC 1.12919</strain>
    </source>
</reference>
<gene>
    <name evidence="1" type="ORF">GCM10010994_59950</name>
</gene>